<protein>
    <submittedName>
        <fullName evidence="1">Uncharacterized protein</fullName>
    </submittedName>
</protein>
<evidence type="ECO:0000313" key="2">
    <source>
        <dbReference type="Proteomes" id="UP000829384"/>
    </source>
</evidence>
<reference evidence="1 2" key="1">
    <citation type="submission" date="2020-08" db="EMBL/GenBank/DDBJ databases">
        <title>Whole genome sequence of Shewanella sp strain PS-2.</title>
        <authorList>
            <person name="Das S.K."/>
        </authorList>
    </citation>
    <scope>NUCLEOTIDE SEQUENCE [LARGE SCALE GENOMIC DNA]</scope>
    <source>
        <strain evidence="1 2">PS-2</strain>
    </source>
</reference>
<sequence length="301" mass="34408">MDKGLFKALKKVYYKKSYRTDENGYQQRIDNGDVFDVKTGTTFYSYQGLSAAEIKLIEQSQYPVNERVRFTHDEVVLAYKALLTQHNLSLENLLAAYVCGFSSFPRGRQPILSYLFAKALPEHSMNNHGEICPVCSIKDVNWLEKGYKIFSCYAGSVWNERWVGNLIELEEFCTLPPRKPSADDLAIFSALIDTIRQAPLDETPGKLEQRVKKAKILPQFEKYSFRGQLMVLAELGVMPNSYIAPLYEAFTPFDEICNTKYPGCVRSDIILPLAGWRGENSINETRFKTLFGSMMPEKHCE</sequence>
<evidence type="ECO:0000313" key="1">
    <source>
        <dbReference type="EMBL" id="MCG9965281.1"/>
    </source>
</evidence>
<proteinExistence type="predicted"/>
<name>A0ABS9R0P4_9GAMM</name>
<dbReference type="Proteomes" id="UP000829384">
    <property type="component" value="Unassembled WGS sequence"/>
</dbReference>
<dbReference type="EMBL" id="JACSDI010000012">
    <property type="protein sequence ID" value="MCG9965281.1"/>
    <property type="molecule type" value="Genomic_DNA"/>
</dbReference>
<keyword evidence="2" id="KW-1185">Reference proteome</keyword>
<accession>A0ABS9R0P4</accession>
<dbReference type="RefSeq" id="WP_240131784.1">
    <property type="nucleotide sequence ID" value="NZ_JACSDI010000012.1"/>
</dbReference>
<comment type="caution">
    <text evidence="1">The sequence shown here is derived from an EMBL/GenBank/DDBJ whole genome shotgun (WGS) entry which is preliminary data.</text>
</comment>
<organism evidence="1 2">
    <name type="scientific">Shewanella cutis</name>
    <dbReference type="NCBI Taxonomy" id="2766780"/>
    <lineage>
        <taxon>Bacteria</taxon>
        <taxon>Pseudomonadati</taxon>
        <taxon>Pseudomonadota</taxon>
        <taxon>Gammaproteobacteria</taxon>
        <taxon>Alteromonadales</taxon>
        <taxon>Shewanellaceae</taxon>
        <taxon>Shewanella</taxon>
    </lineage>
</organism>
<gene>
    <name evidence="1" type="ORF">H9J30_15355</name>
</gene>